<proteinExistence type="predicted"/>
<evidence type="ECO:0000313" key="1">
    <source>
        <dbReference type="EMBL" id="SOB52963.1"/>
    </source>
</evidence>
<sequence>MSTFHEQAMSFVYQQVLHRLTGFFSRHERIALQLLIQRLLVAAGGVERIGQFRVMVVHEGGKESAYTLAFLRAAQLSIAARSPVTFMLRLAVLRQPRLTASVMTRFHHQCNELFLYDDDRVELLQVDDTGAHPITRHTPFNELSPVASRQDVLMWGHVSEGDARATFLYGDLLSRAALFQTAYRWGGVVNALIDRRPPPHLGEYAHWMIKVAQRLGLCTASPPDDVLSAALDMCLQLDQASRLMMPPHSIPDQRPVSAAPRGELAVINVFDCLSCEMEILNSEALHFTEGQLNAPGVNIEEPQTAVVLVEAHMQGLRHRYTEAGDYCSGVSLYLQSLAKQNECNPRYKGQLTGVIASAFNTPKRIQKLRIQITQYLNDLYNLSDEHIRCFIQSPFVEQGGQLESFVQRNYPDNLPLLNELHHALQAQPDACTRHAGWLETISGLPIKSLQALYTLRKIDLAEGTTLIDILASHDPGKRRS</sequence>
<dbReference type="EMBL" id="OBKZ01000018">
    <property type="protein sequence ID" value="SOB52963.1"/>
    <property type="molecule type" value="Genomic_DNA"/>
</dbReference>
<accession>A0AAX2H8D2</accession>
<evidence type="ECO:0000313" key="2">
    <source>
        <dbReference type="Proteomes" id="UP000219564"/>
    </source>
</evidence>
<organism evidence="1 2">
    <name type="scientific">Pseudomonas lundensis</name>
    <dbReference type="NCBI Taxonomy" id="86185"/>
    <lineage>
        <taxon>Bacteria</taxon>
        <taxon>Pseudomonadati</taxon>
        <taxon>Pseudomonadota</taxon>
        <taxon>Gammaproteobacteria</taxon>
        <taxon>Pseudomonadales</taxon>
        <taxon>Pseudomonadaceae</taxon>
        <taxon>Pseudomonas</taxon>
    </lineage>
</organism>
<dbReference type="RefSeq" id="WP_097192070.1">
    <property type="nucleotide sequence ID" value="NZ_OBKZ01000018.1"/>
</dbReference>
<protein>
    <submittedName>
        <fullName evidence="1">Uncharacterized protein</fullName>
    </submittedName>
</protein>
<comment type="caution">
    <text evidence="1">The sequence shown here is derived from an EMBL/GenBank/DDBJ whole genome shotgun (WGS) entry which is preliminary data.</text>
</comment>
<dbReference type="AlphaFoldDB" id="A0AAX2H8D2"/>
<reference evidence="1 2" key="1">
    <citation type="submission" date="2017-08" db="EMBL/GenBank/DDBJ databases">
        <authorList>
            <person name="Chaillou S."/>
        </authorList>
    </citation>
    <scope>NUCLEOTIDE SEQUENCE [LARGE SCALE GENOMIC DNA]</scope>
    <source>
        <strain evidence="1 2">MFPA15A1205</strain>
    </source>
</reference>
<name>A0AAX2H8D2_9PSED</name>
<dbReference type="Proteomes" id="UP000219564">
    <property type="component" value="Unassembled WGS sequence"/>
</dbReference>
<gene>
    <name evidence="1" type="ORF">PLUA15_250006</name>
</gene>